<proteinExistence type="inferred from homology"/>
<evidence type="ECO:0000256" key="7">
    <source>
        <dbReference type="ARBA" id="ARBA00022670"/>
    </source>
</evidence>
<keyword evidence="16" id="KW-1185">Reference proteome</keyword>
<sequence>MVNLRFCYLTFIIFLFSCSGAKYASGPSLEVGVSKELAAYRKSVISHINYKLELDIPGEKETAITAAEVLTFQLKANANPLQLDFREDSKRIKAIDVNGQATTINNDSEHLVIDTKYLKEGQNTIEIKFDAGNGALNRNEDYLYTLFVPDRARTVFPCFDQPDLKATYTLTLKVPGDWKALANGALKDAVVINGRKTYHFNTSDTLSTYLFAFAAGKFELATGNTGNMKADFLYRETDTAKIKNSVNEVFKIHNEALTYLADWTGISYPFQKFGFVAIPDYQFGGMEHPGAIQYKASALFLDGGATKDQLNARSNLISHETAHMWFGDLVTMNWFTDVWMKEVFANFMADKSTEVNTGKEVFDLKFLVDHFPLAYGIDRTTGANPIRQDLDNLKDAGTMYGNIIYHKAPIMMRQLERLMGKDKFQQGVREYLKKFANGNASWPDLITILDKHTTADLQQWNTVWVNEPGRPVVDYEIKKTGNKIDRFIITQKPEYGTKRIWPQFFEITLFYPDGQKELTVNLNAASIELKEAEGMEVPLFVLFNSSGQGYGLWPLDEGMFDQIYSIEKPLGRASAYISLYENMLNGRSIKPKALLDLFVDGLQKENEELNLKLITNYISTIYWEFIPKAIREESVAGLENSLWTAMQKHTLSNHKKLLFKTYQDIYVSDEGRNRLYAIWNTQKTPEGLKLTEDDFTSLAFSLALRDDKDPAILTKQLEKISNADRKKRFEFIMPAVSSDVKERDAFFKSLELKANREKEANVGAALYYLHHPLRQASAIKYLPKSLDMLTEIQTTGDIFFPQNWLQSTFGYYQSKEAVKVVQDFLKNNPKYNPKLKAKILQTADNLLRAERLLVQ</sequence>
<dbReference type="GO" id="GO:0006508">
    <property type="term" value="P:proteolysis"/>
    <property type="evidence" value="ECO:0007669"/>
    <property type="project" value="UniProtKB-KW"/>
</dbReference>
<evidence type="ECO:0000259" key="14">
    <source>
        <dbReference type="Pfam" id="PF17900"/>
    </source>
</evidence>
<evidence type="ECO:0000259" key="13">
    <source>
        <dbReference type="Pfam" id="PF01433"/>
    </source>
</evidence>
<dbReference type="Gene3D" id="2.60.40.1730">
    <property type="entry name" value="tricorn interacting facor f3 domain"/>
    <property type="match status" value="1"/>
</dbReference>
<comment type="caution">
    <text evidence="15">The sequence shown here is derived from an EMBL/GenBank/DDBJ whole genome shotgun (WGS) entry which is preliminary data.</text>
</comment>
<dbReference type="GO" id="GO:0016285">
    <property type="term" value="F:alanyl aminopeptidase activity"/>
    <property type="evidence" value="ECO:0007669"/>
    <property type="project" value="UniProtKB-EC"/>
</dbReference>
<protein>
    <recommendedName>
        <fullName evidence="5">Aminopeptidase N</fullName>
        <ecNumber evidence="4">3.4.11.2</ecNumber>
    </recommendedName>
</protein>
<dbReference type="InterPro" id="IPR042097">
    <property type="entry name" value="Aminopeptidase_N-like_N_sf"/>
</dbReference>
<keyword evidence="8" id="KW-0479">Metal-binding</keyword>
<dbReference type="RefSeq" id="WP_131596685.1">
    <property type="nucleotide sequence ID" value="NZ_SJSL01000003.1"/>
</dbReference>
<dbReference type="PROSITE" id="PS51257">
    <property type="entry name" value="PROKAR_LIPOPROTEIN"/>
    <property type="match status" value="1"/>
</dbReference>
<dbReference type="GO" id="GO:0005615">
    <property type="term" value="C:extracellular space"/>
    <property type="evidence" value="ECO:0007669"/>
    <property type="project" value="TreeGrafter"/>
</dbReference>
<dbReference type="OrthoDB" id="100605at2"/>
<dbReference type="GO" id="GO:0008270">
    <property type="term" value="F:zinc ion binding"/>
    <property type="evidence" value="ECO:0007669"/>
    <property type="project" value="InterPro"/>
</dbReference>
<keyword evidence="6 15" id="KW-0031">Aminopeptidase</keyword>
<evidence type="ECO:0000313" key="16">
    <source>
        <dbReference type="Proteomes" id="UP000293347"/>
    </source>
</evidence>
<evidence type="ECO:0000256" key="11">
    <source>
        <dbReference type="ARBA" id="ARBA00023049"/>
    </source>
</evidence>
<evidence type="ECO:0000256" key="5">
    <source>
        <dbReference type="ARBA" id="ARBA00015611"/>
    </source>
</evidence>
<dbReference type="SUPFAM" id="SSF63737">
    <property type="entry name" value="Leukotriene A4 hydrolase N-terminal domain"/>
    <property type="match status" value="1"/>
</dbReference>
<dbReference type="Pfam" id="PF01433">
    <property type="entry name" value="Peptidase_M1"/>
    <property type="match status" value="1"/>
</dbReference>
<comment type="cofactor">
    <cofactor evidence="2">
        <name>Zn(2+)</name>
        <dbReference type="ChEBI" id="CHEBI:29105"/>
    </cofactor>
</comment>
<dbReference type="CDD" id="cd09602">
    <property type="entry name" value="M1_APN"/>
    <property type="match status" value="1"/>
</dbReference>
<feature type="signal peptide" evidence="12">
    <location>
        <begin position="1"/>
        <end position="24"/>
    </location>
</feature>
<dbReference type="SUPFAM" id="SSF55486">
    <property type="entry name" value="Metalloproteases ('zincins'), catalytic domain"/>
    <property type="match status" value="1"/>
</dbReference>
<feature type="domain" description="Aminopeptidase N-like N-terminal" evidence="14">
    <location>
        <begin position="49"/>
        <end position="210"/>
    </location>
</feature>
<reference evidence="15 16" key="1">
    <citation type="submission" date="2019-02" db="EMBL/GenBank/DDBJ databases">
        <title>Pedobacter sp. RP-1-14 sp. nov., isolated from Arctic soil.</title>
        <authorList>
            <person name="Dahal R.H."/>
        </authorList>
    </citation>
    <scope>NUCLEOTIDE SEQUENCE [LARGE SCALE GENOMIC DNA]</scope>
    <source>
        <strain evidence="15 16">RP-1-14</strain>
    </source>
</reference>
<evidence type="ECO:0000256" key="4">
    <source>
        <dbReference type="ARBA" id="ARBA00012564"/>
    </source>
</evidence>
<dbReference type="Gene3D" id="1.10.390.10">
    <property type="entry name" value="Neutral Protease Domain 2"/>
    <property type="match status" value="1"/>
</dbReference>
<evidence type="ECO:0000313" key="15">
    <source>
        <dbReference type="EMBL" id="TCD00336.1"/>
    </source>
</evidence>
<dbReference type="GO" id="GO:0043171">
    <property type="term" value="P:peptide catabolic process"/>
    <property type="evidence" value="ECO:0007669"/>
    <property type="project" value="TreeGrafter"/>
</dbReference>
<dbReference type="PRINTS" id="PR00756">
    <property type="entry name" value="ALADIPTASE"/>
</dbReference>
<keyword evidence="7" id="KW-0645">Protease</keyword>
<dbReference type="PANTHER" id="PTHR11533:SF174">
    <property type="entry name" value="PUROMYCIN-SENSITIVE AMINOPEPTIDASE-RELATED"/>
    <property type="match status" value="1"/>
</dbReference>
<evidence type="ECO:0000256" key="2">
    <source>
        <dbReference type="ARBA" id="ARBA00001947"/>
    </source>
</evidence>
<feature type="domain" description="Peptidase M1 membrane alanine aminopeptidase" evidence="13">
    <location>
        <begin position="251"/>
        <end position="460"/>
    </location>
</feature>
<evidence type="ECO:0000256" key="6">
    <source>
        <dbReference type="ARBA" id="ARBA00022438"/>
    </source>
</evidence>
<keyword evidence="11" id="KW-0482">Metalloprotease</keyword>
<dbReference type="InterPro" id="IPR014782">
    <property type="entry name" value="Peptidase_M1_dom"/>
</dbReference>
<gene>
    <name evidence="15" type="ORF">EZ437_14010</name>
</gene>
<keyword evidence="12" id="KW-0732">Signal</keyword>
<feature type="chain" id="PRO_5020221123" description="Aminopeptidase N" evidence="12">
    <location>
        <begin position="25"/>
        <end position="855"/>
    </location>
</feature>
<dbReference type="GO" id="GO:0070006">
    <property type="term" value="F:metalloaminopeptidase activity"/>
    <property type="evidence" value="ECO:0007669"/>
    <property type="project" value="TreeGrafter"/>
</dbReference>
<dbReference type="Pfam" id="PF17900">
    <property type="entry name" value="Peptidase_M1_N"/>
    <property type="match status" value="1"/>
</dbReference>
<evidence type="ECO:0000256" key="10">
    <source>
        <dbReference type="ARBA" id="ARBA00022833"/>
    </source>
</evidence>
<evidence type="ECO:0000256" key="1">
    <source>
        <dbReference type="ARBA" id="ARBA00000098"/>
    </source>
</evidence>
<dbReference type="GO" id="GO:0042277">
    <property type="term" value="F:peptide binding"/>
    <property type="evidence" value="ECO:0007669"/>
    <property type="project" value="TreeGrafter"/>
</dbReference>
<dbReference type="InterPro" id="IPR050344">
    <property type="entry name" value="Peptidase_M1_aminopeptidases"/>
</dbReference>
<evidence type="ECO:0000256" key="9">
    <source>
        <dbReference type="ARBA" id="ARBA00022801"/>
    </source>
</evidence>
<dbReference type="InterPro" id="IPR045357">
    <property type="entry name" value="Aminopeptidase_N-like_N"/>
</dbReference>
<dbReference type="InterPro" id="IPR027268">
    <property type="entry name" value="Peptidase_M4/M1_CTD_sf"/>
</dbReference>
<comment type="catalytic activity">
    <reaction evidence="1">
        <text>Release of an N-terminal amino acid, Xaa-|-Yaa- from a peptide, amide or arylamide. Xaa is preferably Ala, but may be most amino acids including Pro (slow action). When a terminal hydrophobic residue is followed by a prolyl residue, the two may be released as an intact Xaa-Pro dipeptide.</text>
        <dbReference type="EC" id="3.4.11.2"/>
    </reaction>
</comment>
<dbReference type="EC" id="3.4.11.2" evidence="4"/>
<evidence type="ECO:0000256" key="12">
    <source>
        <dbReference type="SAM" id="SignalP"/>
    </source>
</evidence>
<keyword evidence="9" id="KW-0378">Hydrolase</keyword>
<name>A0A4R0NIM2_9SPHI</name>
<dbReference type="InterPro" id="IPR001930">
    <property type="entry name" value="Peptidase_M1"/>
</dbReference>
<comment type="similarity">
    <text evidence="3">Belongs to the peptidase M1 family.</text>
</comment>
<dbReference type="PANTHER" id="PTHR11533">
    <property type="entry name" value="PROTEASE M1 ZINC METALLOPROTEASE"/>
    <property type="match status" value="1"/>
</dbReference>
<keyword evidence="10" id="KW-0862">Zinc</keyword>
<accession>A0A4R0NIM2</accession>
<dbReference type="AlphaFoldDB" id="A0A4R0NIM2"/>
<dbReference type="Proteomes" id="UP000293347">
    <property type="component" value="Unassembled WGS sequence"/>
</dbReference>
<dbReference type="EMBL" id="SJSL01000003">
    <property type="protein sequence ID" value="TCD00336.1"/>
    <property type="molecule type" value="Genomic_DNA"/>
</dbReference>
<dbReference type="GO" id="GO:0005737">
    <property type="term" value="C:cytoplasm"/>
    <property type="evidence" value="ECO:0007669"/>
    <property type="project" value="TreeGrafter"/>
</dbReference>
<evidence type="ECO:0000256" key="8">
    <source>
        <dbReference type="ARBA" id="ARBA00022723"/>
    </source>
</evidence>
<evidence type="ECO:0000256" key="3">
    <source>
        <dbReference type="ARBA" id="ARBA00010136"/>
    </source>
</evidence>
<organism evidence="15 16">
    <name type="scientific">Pedobacter psychroterrae</name>
    <dbReference type="NCBI Taxonomy" id="2530453"/>
    <lineage>
        <taxon>Bacteria</taxon>
        <taxon>Pseudomonadati</taxon>
        <taxon>Bacteroidota</taxon>
        <taxon>Sphingobacteriia</taxon>
        <taxon>Sphingobacteriales</taxon>
        <taxon>Sphingobacteriaceae</taxon>
        <taxon>Pedobacter</taxon>
    </lineage>
</organism>
<dbReference type="GO" id="GO:0016020">
    <property type="term" value="C:membrane"/>
    <property type="evidence" value="ECO:0007669"/>
    <property type="project" value="TreeGrafter"/>
</dbReference>